<dbReference type="Proteomes" id="UP000077266">
    <property type="component" value="Unassembled WGS sequence"/>
</dbReference>
<feature type="region of interest" description="Disordered" evidence="1">
    <location>
        <begin position="1"/>
        <end position="49"/>
    </location>
</feature>
<evidence type="ECO:0000313" key="2">
    <source>
        <dbReference type="EMBL" id="KZW00754.1"/>
    </source>
</evidence>
<sequence>MPLDTSKPEFKRYRTGDHGQNAPVLGRDGDDKIKYLTTSSDPEHEHDDSSSTVYILVTCAVRAENYEPTEVLISPVYTLRRQKGLLQHCLSPSASATLHAAILQLHNPVASGPEEIRGSGWLVRMIRASYNVRELECAPARMMLEEC</sequence>
<evidence type="ECO:0000256" key="1">
    <source>
        <dbReference type="SAM" id="MobiDB-lite"/>
    </source>
</evidence>
<protein>
    <submittedName>
        <fullName evidence="2">Uncharacterized protein</fullName>
    </submittedName>
</protein>
<keyword evidence="3" id="KW-1185">Reference proteome</keyword>
<dbReference type="EMBL" id="KV425898">
    <property type="protein sequence ID" value="KZW00754.1"/>
    <property type="molecule type" value="Genomic_DNA"/>
</dbReference>
<reference evidence="2 3" key="1">
    <citation type="journal article" date="2016" name="Mol. Biol. Evol.">
        <title>Comparative Genomics of Early-Diverging Mushroom-Forming Fungi Provides Insights into the Origins of Lignocellulose Decay Capabilities.</title>
        <authorList>
            <person name="Nagy L.G."/>
            <person name="Riley R."/>
            <person name="Tritt A."/>
            <person name="Adam C."/>
            <person name="Daum C."/>
            <person name="Floudas D."/>
            <person name="Sun H."/>
            <person name="Yadav J.S."/>
            <person name="Pangilinan J."/>
            <person name="Larsson K.H."/>
            <person name="Matsuura K."/>
            <person name="Barry K."/>
            <person name="Labutti K."/>
            <person name="Kuo R."/>
            <person name="Ohm R.A."/>
            <person name="Bhattacharya S.S."/>
            <person name="Shirouzu T."/>
            <person name="Yoshinaga Y."/>
            <person name="Martin F.M."/>
            <person name="Grigoriev I.V."/>
            <person name="Hibbett D.S."/>
        </authorList>
    </citation>
    <scope>NUCLEOTIDE SEQUENCE [LARGE SCALE GENOMIC DNA]</scope>
    <source>
        <strain evidence="2 3">HHB12029</strain>
    </source>
</reference>
<dbReference type="AlphaFoldDB" id="A0A165NHG4"/>
<name>A0A165NHG4_EXIGL</name>
<organism evidence="2 3">
    <name type="scientific">Exidia glandulosa HHB12029</name>
    <dbReference type="NCBI Taxonomy" id="1314781"/>
    <lineage>
        <taxon>Eukaryota</taxon>
        <taxon>Fungi</taxon>
        <taxon>Dikarya</taxon>
        <taxon>Basidiomycota</taxon>
        <taxon>Agaricomycotina</taxon>
        <taxon>Agaricomycetes</taxon>
        <taxon>Auriculariales</taxon>
        <taxon>Exidiaceae</taxon>
        <taxon>Exidia</taxon>
    </lineage>
</organism>
<accession>A0A165NHG4</accession>
<feature type="compositionally biased region" description="Basic and acidic residues" evidence="1">
    <location>
        <begin position="1"/>
        <end position="17"/>
    </location>
</feature>
<gene>
    <name evidence="2" type="ORF">EXIGLDRAFT_761311</name>
</gene>
<dbReference type="InParanoid" id="A0A165NHG4"/>
<proteinExistence type="predicted"/>
<evidence type="ECO:0000313" key="3">
    <source>
        <dbReference type="Proteomes" id="UP000077266"/>
    </source>
</evidence>